<keyword evidence="3" id="KW-0786">Thiamine pyrophosphate</keyword>
<protein>
    <submittedName>
        <fullName evidence="5">Transketolase, thiamine pyrophosphate-binding domain protein</fullName>
    </submittedName>
</protein>
<dbReference type="SUPFAM" id="SSF52518">
    <property type="entry name" value="Thiamin diphosphate-binding fold (THDP-binding)"/>
    <property type="match status" value="1"/>
</dbReference>
<organism evidence="5 7">
    <name type="scientific">Treponema socranskii subsp. socranskii VPI DR56BR1116 = ATCC 35536</name>
    <dbReference type="NCBI Taxonomy" id="1125725"/>
    <lineage>
        <taxon>Bacteria</taxon>
        <taxon>Pseudomonadati</taxon>
        <taxon>Spirochaetota</taxon>
        <taxon>Spirochaetia</taxon>
        <taxon>Spirochaetales</taxon>
        <taxon>Treponemataceae</taxon>
        <taxon>Treponema</taxon>
    </lineage>
</organism>
<dbReference type="InterPro" id="IPR029061">
    <property type="entry name" value="THDP-binding"/>
</dbReference>
<dbReference type="PANTHER" id="PTHR47514">
    <property type="entry name" value="TRANSKETOLASE N-TERMINAL SECTION-RELATED"/>
    <property type="match status" value="1"/>
</dbReference>
<dbReference type="OrthoDB" id="8732661at2"/>
<dbReference type="STRING" id="1125725.HMPREF1325_0920"/>
<dbReference type="Gene3D" id="3.40.50.970">
    <property type="match status" value="1"/>
</dbReference>
<evidence type="ECO:0000256" key="3">
    <source>
        <dbReference type="ARBA" id="ARBA00023052"/>
    </source>
</evidence>
<comment type="similarity">
    <text evidence="2">Belongs to the transketolase family.</text>
</comment>
<dbReference type="EMBL" id="AVQI01000022">
    <property type="protein sequence ID" value="ERK04393.1"/>
    <property type="molecule type" value="Genomic_DNA"/>
</dbReference>
<reference evidence="7 8" key="1">
    <citation type="submission" date="2013-08" db="EMBL/GenBank/DDBJ databases">
        <authorList>
            <person name="Durkin A.S."/>
            <person name="Haft D.R."/>
            <person name="McCorrison J."/>
            <person name="Torralba M."/>
            <person name="Gillis M."/>
            <person name="Haft D.H."/>
            <person name="Methe B."/>
            <person name="Sutton G."/>
            <person name="Nelson K.E."/>
        </authorList>
    </citation>
    <scope>NUCLEOTIDE SEQUENCE [LARGE SCALE GENOMIC DNA]</scope>
    <source>
        <strain evidence="6 8">ATCC 35536</strain>
        <strain evidence="5 7">VPI DR56BR1116</strain>
    </source>
</reference>
<dbReference type="Pfam" id="PF00456">
    <property type="entry name" value="Transketolase_N"/>
    <property type="match status" value="1"/>
</dbReference>
<dbReference type="RefSeq" id="WP_021331281.1">
    <property type="nucleotide sequence ID" value="NZ_AUZJ01000058.1"/>
</dbReference>
<dbReference type="CDD" id="cd02012">
    <property type="entry name" value="TPP_TK"/>
    <property type="match status" value="1"/>
</dbReference>
<evidence type="ECO:0000313" key="5">
    <source>
        <dbReference type="EMBL" id="ERF59804.1"/>
    </source>
</evidence>
<evidence type="ECO:0000313" key="6">
    <source>
        <dbReference type="EMBL" id="ERK04393.1"/>
    </source>
</evidence>
<dbReference type="Proteomes" id="UP000016412">
    <property type="component" value="Unassembled WGS sequence"/>
</dbReference>
<evidence type="ECO:0000256" key="1">
    <source>
        <dbReference type="ARBA" id="ARBA00001964"/>
    </source>
</evidence>
<name>U2LIW8_TRESO</name>
<dbReference type="Proteomes" id="UP000016646">
    <property type="component" value="Unassembled WGS sequence"/>
</dbReference>
<feature type="domain" description="Transketolase N-terminal" evidence="4">
    <location>
        <begin position="8"/>
        <end position="261"/>
    </location>
</feature>
<dbReference type="EMBL" id="AUZJ01000058">
    <property type="protein sequence ID" value="ERF59804.1"/>
    <property type="molecule type" value="Genomic_DNA"/>
</dbReference>
<dbReference type="eggNOG" id="COG3959">
    <property type="taxonomic scope" value="Bacteria"/>
</dbReference>
<gene>
    <name evidence="6" type="ORF">HMPREF0860_1686</name>
    <name evidence="5" type="ORF">HMPREF1325_0920</name>
</gene>
<sequence length="268" mass="29088">MTIEELKKKAKQIRRDTVWMIGEAGSGHPGGSLSATDIMVALYYSKMKLTGDPNDEARDRFVLSKGHANPPYYAILADKGYFPKAELKNIRRLHSMLQGHPDCNKCPGVDCSTGSLGQGISVAAGMALGFRLAKKPNRVYVLTGDGELQEGLAWEAFMAASHYHLDNLTVLVDNNHLQLDGPVDTVMSLGDLAAKFRAFGFAVCEANGHDYEALLSALDHREDGKPLAVICDTIKGKGVSFMENGLGWHGKAPSGDELEKALKELEDN</sequence>
<dbReference type="PATRIC" id="fig|1125725.3.peg.2242"/>
<dbReference type="InterPro" id="IPR005474">
    <property type="entry name" value="Transketolase_N"/>
</dbReference>
<accession>U2LIW8</accession>
<dbReference type="AlphaFoldDB" id="U2LIW8"/>
<evidence type="ECO:0000259" key="4">
    <source>
        <dbReference type="Pfam" id="PF00456"/>
    </source>
</evidence>
<proteinExistence type="inferred from homology"/>
<evidence type="ECO:0000313" key="7">
    <source>
        <dbReference type="Proteomes" id="UP000016412"/>
    </source>
</evidence>
<evidence type="ECO:0000313" key="8">
    <source>
        <dbReference type="Proteomes" id="UP000016646"/>
    </source>
</evidence>
<keyword evidence="8" id="KW-1185">Reference proteome</keyword>
<evidence type="ECO:0000256" key="2">
    <source>
        <dbReference type="ARBA" id="ARBA00007131"/>
    </source>
</evidence>
<comment type="cofactor">
    <cofactor evidence="1">
        <name>thiamine diphosphate</name>
        <dbReference type="ChEBI" id="CHEBI:58937"/>
    </cofactor>
</comment>
<comment type="caution">
    <text evidence="5">The sequence shown here is derived from an EMBL/GenBank/DDBJ whole genome shotgun (WGS) entry which is preliminary data.</text>
</comment>
<dbReference type="PANTHER" id="PTHR47514:SF1">
    <property type="entry name" value="TRANSKETOLASE N-TERMINAL SECTION-RELATED"/>
    <property type="match status" value="1"/>
</dbReference>